<keyword evidence="11" id="KW-1185">Reference proteome</keyword>
<keyword evidence="5 8" id="KW-0863">Zinc-finger</keyword>
<comment type="catalytic activity">
    <reaction evidence="1">
        <text>S-ubiquitinyl-[E2 ubiquitin-conjugating enzyme]-L-cysteine + [acceptor protein]-L-lysine = [E2 ubiquitin-conjugating enzyme]-L-cysteine + N(6)-ubiquitinyl-[acceptor protein]-L-lysine.</text>
        <dbReference type="EC" id="2.3.2.27"/>
    </reaction>
</comment>
<dbReference type="Gramene" id="mRNA:HanXRQr2_Chr05g0229981">
    <property type="protein sequence ID" value="CDS:HanXRQr2_Chr05g0229981.1"/>
    <property type="gene ID" value="HanXRQr2_Chr05g0229981"/>
</dbReference>
<keyword evidence="3" id="KW-0808">Transferase</keyword>
<dbReference type="AlphaFoldDB" id="A0A9K3J231"/>
<reference evidence="10" key="2">
    <citation type="submission" date="2020-06" db="EMBL/GenBank/DDBJ databases">
        <title>Helianthus annuus Genome sequencing and assembly Release 2.</title>
        <authorList>
            <person name="Gouzy J."/>
            <person name="Langlade N."/>
            <person name="Munos S."/>
        </authorList>
    </citation>
    <scope>NUCLEOTIDE SEQUENCE</scope>
    <source>
        <tissue evidence="10">Leaves</tissue>
    </source>
</reference>
<dbReference type="SMART" id="SM00184">
    <property type="entry name" value="RING"/>
    <property type="match status" value="1"/>
</dbReference>
<comment type="caution">
    <text evidence="10">The sequence shown here is derived from an EMBL/GenBank/DDBJ whole genome shotgun (WGS) entry which is preliminary data.</text>
</comment>
<reference evidence="10" key="1">
    <citation type="journal article" date="2017" name="Nature">
        <title>The sunflower genome provides insights into oil metabolism, flowering and Asterid evolution.</title>
        <authorList>
            <person name="Badouin H."/>
            <person name="Gouzy J."/>
            <person name="Grassa C.J."/>
            <person name="Murat F."/>
            <person name="Staton S.E."/>
            <person name="Cottret L."/>
            <person name="Lelandais-Briere C."/>
            <person name="Owens G.L."/>
            <person name="Carrere S."/>
            <person name="Mayjonade B."/>
            <person name="Legrand L."/>
            <person name="Gill N."/>
            <person name="Kane N.C."/>
            <person name="Bowers J.E."/>
            <person name="Hubner S."/>
            <person name="Bellec A."/>
            <person name="Berard A."/>
            <person name="Berges H."/>
            <person name="Blanchet N."/>
            <person name="Boniface M.C."/>
            <person name="Brunel D."/>
            <person name="Catrice O."/>
            <person name="Chaidir N."/>
            <person name="Claudel C."/>
            <person name="Donnadieu C."/>
            <person name="Faraut T."/>
            <person name="Fievet G."/>
            <person name="Helmstetter N."/>
            <person name="King M."/>
            <person name="Knapp S.J."/>
            <person name="Lai Z."/>
            <person name="Le Paslier M.C."/>
            <person name="Lippi Y."/>
            <person name="Lorenzon L."/>
            <person name="Mandel J.R."/>
            <person name="Marage G."/>
            <person name="Marchand G."/>
            <person name="Marquand E."/>
            <person name="Bret-Mestries E."/>
            <person name="Morien E."/>
            <person name="Nambeesan S."/>
            <person name="Nguyen T."/>
            <person name="Pegot-Espagnet P."/>
            <person name="Pouilly N."/>
            <person name="Raftis F."/>
            <person name="Sallet E."/>
            <person name="Schiex T."/>
            <person name="Thomas J."/>
            <person name="Vandecasteele C."/>
            <person name="Vares D."/>
            <person name="Vear F."/>
            <person name="Vautrin S."/>
            <person name="Crespi M."/>
            <person name="Mangin B."/>
            <person name="Burke J.M."/>
            <person name="Salse J."/>
            <person name="Munos S."/>
            <person name="Vincourt P."/>
            <person name="Rieseberg L.H."/>
            <person name="Langlade N.B."/>
        </authorList>
    </citation>
    <scope>NUCLEOTIDE SEQUENCE</scope>
    <source>
        <tissue evidence="10">Leaves</tissue>
    </source>
</reference>
<dbReference type="EC" id="2.3.2.27" evidence="2"/>
<dbReference type="EMBL" id="MNCJ02000320">
    <property type="protein sequence ID" value="KAF5807119.1"/>
    <property type="molecule type" value="Genomic_DNA"/>
</dbReference>
<evidence type="ECO:0000313" key="10">
    <source>
        <dbReference type="EMBL" id="KAF5807119.1"/>
    </source>
</evidence>
<evidence type="ECO:0000256" key="3">
    <source>
        <dbReference type="ARBA" id="ARBA00022679"/>
    </source>
</evidence>
<name>A0A9K3J231_HELAN</name>
<accession>A0A9K3J231</accession>
<evidence type="ECO:0000256" key="6">
    <source>
        <dbReference type="ARBA" id="ARBA00022786"/>
    </source>
</evidence>
<evidence type="ECO:0000256" key="4">
    <source>
        <dbReference type="ARBA" id="ARBA00022723"/>
    </source>
</evidence>
<dbReference type="PROSITE" id="PS50089">
    <property type="entry name" value="ZF_RING_2"/>
    <property type="match status" value="1"/>
</dbReference>
<keyword evidence="7" id="KW-0862">Zinc</keyword>
<evidence type="ECO:0000259" key="9">
    <source>
        <dbReference type="PROSITE" id="PS50089"/>
    </source>
</evidence>
<proteinExistence type="predicted"/>
<dbReference type="InterPro" id="IPR001841">
    <property type="entry name" value="Znf_RING"/>
</dbReference>
<evidence type="ECO:0000256" key="8">
    <source>
        <dbReference type="PROSITE-ProRule" id="PRU00175"/>
    </source>
</evidence>
<dbReference type="Pfam" id="PF13639">
    <property type="entry name" value="zf-RING_2"/>
    <property type="match status" value="1"/>
</dbReference>
<sequence length="207" mass="23836">MSKPSLVTSKSSSYGIIVPSSYGIIVRRTRTFIIVGSSDRVDTLLDITPLPPDGSHEIVQFKRCNETVPFDDGLPYQKFRLIFTSNNGSVVTSRYLSYNESDQVLNYVEDEKTHQSSLKVARFVLWCDNFLRKGLPKATEDAVKVRRLAKDDEDGEICVICRDKYQADHTIGTLACKHSYHEECIRKWLDEKKHCPMCRIPVFHYYF</sequence>
<dbReference type="InterPro" id="IPR013083">
    <property type="entry name" value="Znf_RING/FYVE/PHD"/>
</dbReference>
<evidence type="ECO:0000256" key="2">
    <source>
        <dbReference type="ARBA" id="ARBA00012483"/>
    </source>
</evidence>
<keyword evidence="6" id="KW-0833">Ubl conjugation pathway</keyword>
<dbReference type="GO" id="GO:0061630">
    <property type="term" value="F:ubiquitin protein ligase activity"/>
    <property type="evidence" value="ECO:0007669"/>
    <property type="project" value="UniProtKB-EC"/>
</dbReference>
<dbReference type="InterPro" id="IPR045191">
    <property type="entry name" value="MBR1/2-like"/>
</dbReference>
<evidence type="ECO:0000256" key="1">
    <source>
        <dbReference type="ARBA" id="ARBA00000900"/>
    </source>
</evidence>
<dbReference type="SUPFAM" id="SSF57850">
    <property type="entry name" value="RING/U-box"/>
    <property type="match status" value="1"/>
</dbReference>
<dbReference type="GO" id="GO:0008270">
    <property type="term" value="F:zinc ion binding"/>
    <property type="evidence" value="ECO:0007669"/>
    <property type="project" value="UniProtKB-KW"/>
</dbReference>
<evidence type="ECO:0000313" key="11">
    <source>
        <dbReference type="Proteomes" id="UP000215914"/>
    </source>
</evidence>
<keyword evidence="4" id="KW-0479">Metal-binding</keyword>
<dbReference type="PANTHER" id="PTHR22937">
    <property type="entry name" value="E3 UBIQUITIN-PROTEIN LIGASE RNF165"/>
    <property type="match status" value="1"/>
</dbReference>
<feature type="domain" description="RING-type" evidence="9">
    <location>
        <begin position="158"/>
        <end position="199"/>
    </location>
</feature>
<evidence type="ECO:0000256" key="5">
    <source>
        <dbReference type="ARBA" id="ARBA00022771"/>
    </source>
</evidence>
<dbReference type="PANTHER" id="PTHR22937:SF163">
    <property type="entry name" value="RING-TYPE E3 UBIQUITIN TRANSFERASE"/>
    <property type="match status" value="1"/>
</dbReference>
<organism evidence="10 11">
    <name type="scientific">Helianthus annuus</name>
    <name type="common">Common sunflower</name>
    <dbReference type="NCBI Taxonomy" id="4232"/>
    <lineage>
        <taxon>Eukaryota</taxon>
        <taxon>Viridiplantae</taxon>
        <taxon>Streptophyta</taxon>
        <taxon>Embryophyta</taxon>
        <taxon>Tracheophyta</taxon>
        <taxon>Spermatophyta</taxon>
        <taxon>Magnoliopsida</taxon>
        <taxon>eudicotyledons</taxon>
        <taxon>Gunneridae</taxon>
        <taxon>Pentapetalae</taxon>
        <taxon>asterids</taxon>
        <taxon>campanulids</taxon>
        <taxon>Asterales</taxon>
        <taxon>Asteraceae</taxon>
        <taxon>Asteroideae</taxon>
        <taxon>Heliantheae alliance</taxon>
        <taxon>Heliantheae</taxon>
        <taxon>Helianthus</taxon>
    </lineage>
</organism>
<protein>
    <recommendedName>
        <fullName evidence="2">RING-type E3 ubiquitin transferase</fullName>
        <ecNumber evidence="2">2.3.2.27</ecNumber>
    </recommendedName>
</protein>
<gene>
    <name evidence="10" type="ORF">HanXRQr2_Chr05g0229981</name>
</gene>
<dbReference type="Proteomes" id="UP000215914">
    <property type="component" value="Unassembled WGS sequence"/>
</dbReference>
<dbReference type="Gene3D" id="3.30.40.10">
    <property type="entry name" value="Zinc/RING finger domain, C3HC4 (zinc finger)"/>
    <property type="match status" value="1"/>
</dbReference>
<evidence type="ECO:0000256" key="7">
    <source>
        <dbReference type="ARBA" id="ARBA00022833"/>
    </source>
</evidence>